<dbReference type="GO" id="GO:0007165">
    <property type="term" value="P:signal transduction"/>
    <property type="evidence" value="ECO:0007669"/>
    <property type="project" value="UniProtKB-KW"/>
</dbReference>
<sequence>MEQLILTSKKIEQITQIVTSIADQTNLLALNASIEAARAGEHGKGFAVVASEVRKLAENTKETVSEVSSLVSEINRYTYTMSASINENNQYIENGTNESSQTNQFFNQILLSMEEMKLQNVKIADEMKNLSTIFEEIHQVAEQVAVTSDKLTNVTSSL</sequence>
<evidence type="ECO:0000313" key="6">
    <source>
        <dbReference type="Proteomes" id="UP000018896"/>
    </source>
</evidence>
<dbReference type="Gene3D" id="1.10.287.950">
    <property type="entry name" value="Methyl-accepting chemotaxis protein"/>
    <property type="match status" value="1"/>
</dbReference>
<dbReference type="GO" id="GO:0006935">
    <property type="term" value="P:chemotaxis"/>
    <property type="evidence" value="ECO:0007669"/>
    <property type="project" value="InterPro"/>
</dbReference>
<dbReference type="AlphaFoldDB" id="W4QY31"/>
<comment type="similarity">
    <text evidence="2">Belongs to the methyl-accepting chemotaxis (MCP) protein family.</text>
</comment>
<dbReference type="EMBL" id="BAUV01000051">
    <property type="protein sequence ID" value="GAE37030.1"/>
    <property type="molecule type" value="Genomic_DNA"/>
</dbReference>
<dbReference type="Pfam" id="PF00015">
    <property type="entry name" value="MCPsignal"/>
    <property type="match status" value="1"/>
</dbReference>
<dbReference type="PANTHER" id="PTHR32089">
    <property type="entry name" value="METHYL-ACCEPTING CHEMOTAXIS PROTEIN MCPB"/>
    <property type="match status" value="1"/>
</dbReference>
<dbReference type="Proteomes" id="UP000018896">
    <property type="component" value="Unassembled WGS sequence"/>
</dbReference>
<keyword evidence="1 3" id="KW-0807">Transducer</keyword>
<name>W4QY31_HALA3</name>
<dbReference type="GO" id="GO:0016020">
    <property type="term" value="C:membrane"/>
    <property type="evidence" value="ECO:0007669"/>
    <property type="project" value="InterPro"/>
</dbReference>
<evidence type="ECO:0000313" key="5">
    <source>
        <dbReference type="EMBL" id="GAE37030.1"/>
    </source>
</evidence>
<organism evidence="5 6">
    <name type="scientific">Halalkalibacter akibai (strain ATCC 43226 / DSM 21942 / CIP 109018 / JCM 9157 / 1139)</name>
    <name type="common">Bacillus akibai</name>
    <dbReference type="NCBI Taxonomy" id="1236973"/>
    <lineage>
        <taxon>Bacteria</taxon>
        <taxon>Bacillati</taxon>
        <taxon>Bacillota</taxon>
        <taxon>Bacilli</taxon>
        <taxon>Bacillales</taxon>
        <taxon>Bacillaceae</taxon>
        <taxon>Halalkalibacter</taxon>
    </lineage>
</organism>
<gene>
    <name evidence="5" type="ORF">JCM9157_4272</name>
</gene>
<dbReference type="InterPro" id="IPR004090">
    <property type="entry name" value="Chemotax_Me-accpt_rcpt"/>
</dbReference>
<dbReference type="PROSITE" id="PS50111">
    <property type="entry name" value="CHEMOTAXIS_TRANSDUC_2"/>
    <property type="match status" value="1"/>
</dbReference>
<evidence type="ECO:0000259" key="4">
    <source>
        <dbReference type="PROSITE" id="PS50111"/>
    </source>
</evidence>
<comment type="caution">
    <text evidence="5">The sequence shown here is derived from an EMBL/GenBank/DDBJ whole genome shotgun (WGS) entry which is preliminary data.</text>
</comment>
<protein>
    <submittedName>
        <fullName evidence="5">Heme-based aerotactic transducer</fullName>
    </submittedName>
</protein>
<accession>W4QY31</accession>
<evidence type="ECO:0000256" key="2">
    <source>
        <dbReference type="ARBA" id="ARBA00029447"/>
    </source>
</evidence>
<dbReference type="SUPFAM" id="SSF58104">
    <property type="entry name" value="Methyl-accepting chemotaxis protein (MCP) signaling domain"/>
    <property type="match status" value="1"/>
</dbReference>
<feature type="domain" description="Methyl-accepting transducer" evidence="4">
    <location>
        <begin position="1"/>
        <end position="152"/>
    </location>
</feature>
<dbReference type="SMART" id="SM00283">
    <property type="entry name" value="MA"/>
    <property type="match status" value="1"/>
</dbReference>
<dbReference type="GO" id="GO:0004888">
    <property type="term" value="F:transmembrane signaling receptor activity"/>
    <property type="evidence" value="ECO:0007669"/>
    <property type="project" value="InterPro"/>
</dbReference>
<dbReference type="PANTHER" id="PTHR32089:SF118">
    <property type="entry name" value="HEME-BASED AEROTACTIC TRANSDUCER HEMAT"/>
    <property type="match status" value="1"/>
</dbReference>
<evidence type="ECO:0000256" key="1">
    <source>
        <dbReference type="ARBA" id="ARBA00023224"/>
    </source>
</evidence>
<dbReference type="eggNOG" id="COG0840">
    <property type="taxonomic scope" value="Bacteria"/>
</dbReference>
<dbReference type="PRINTS" id="PR00260">
    <property type="entry name" value="CHEMTRNSDUCR"/>
</dbReference>
<keyword evidence="6" id="KW-1185">Reference proteome</keyword>
<reference evidence="5 6" key="1">
    <citation type="journal article" date="2014" name="Genome Announc.">
        <title>Draft Genome Sequences of Three Alkaliphilic Bacillus Strains, Bacillus wakoensis JCM 9140T, Bacillus akibai JCM 9157T, and Bacillus hemicellulosilyticus JCM 9152T.</title>
        <authorList>
            <person name="Yuki M."/>
            <person name="Oshima K."/>
            <person name="Suda W."/>
            <person name="Oshida Y."/>
            <person name="Kitamura K."/>
            <person name="Iida T."/>
            <person name="Hattori M."/>
            <person name="Ohkuma M."/>
        </authorList>
    </citation>
    <scope>NUCLEOTIDE SEQUENCE [LARGE SCALE GENOMIC DNA]</scope>
    <source>
        <strain evidence="5 6">JCM 9157</strain>
    </source>
</reference>
<dbReference type="STRING" id="1236973.JCM9157_4272"/>
<evidence type="ECO:0000256" key="3">
    <source>
        <dbReference type="PROSITE-ProRule" id="PRU00284"/>
    </source>
</evidence>
<dbReference type="InterPro" id="IPR004089">
    <property type="entry name" value="MCPsignal_dom"/>
</dbReference>
<proteinExistence type="inferred from homology"/>